<dbReference type="Pfam" id="PF02482">
    <property type="entry name" value="Ribosomal_S30AE"/>
    <property type="match status" value="1"/>
</dbReference>
<gene>
    <name evidence="1" type="ORF">CLW00_11938</name>
</gene>
<dbReference type="Proteomes" id="UP000238157">
    <property type="component" value="Unassembled WGS sequence"/>
</dbReference>
<name>A0A2T0WCZ2_9BACT</name>
<protein>
    <submittedName>
        <fullName evidence="1">Putative sigma-54 modulation protein</fullName>
    </submittedName>
</protein>
<dbReference type="EMBL" id="PVTR01000019">
    <property type="protein sequence ID" value="PRY84577.1"/>
    <property type="molecule type" value="Genomic_DNA"/>
</dbReference>
<keyword evidence="2" id="KW-1185">Reference proteome</keyword>
<reference evidence="1 2" key="1">
    <citation type="submission" date="2018-03" db="EMBL/GenBank/DDBJ databases">
        <title>Genomic Encyclopedia of Archaeal and Bacterial Type Strains, Phase II (KMG-II): from individual species to whole genera.</title>
        <authorList>
            <person name="Goeker M."/>
        </authorList>
    </citation>
    <scope>NUCLEOTIDE SEQUENCE [LARGE SCALE GENOMIC DNA]</scope>
    <source>
        <strain evidence="1 2">DSM 27929</strain>
    </source>
</reference>
<evidence type="ECO:0000313" key="2">
    <source>
        <dbReference type="Proteomes" id="UP000238157"/>
    </source>
</evidence>
<dbReference type="Gene3D" id="3.30.160.100">
    <property type="entry name" value="Ribosome hibernation promotion factor-like"/>
    <property type="match status" value="1"/>
</dbReference>
<dbReference type="SUPFAM" id="SSF69754">
    <property type="entry name" value="Ribosome binding protein Y (YfiA homologue)"/>
    <property type="match status" value="1"/>
</dbReference>
<organism evidence="1 2">
    <name type="scientific">Mongoliibacter ruber</name>
    <dbReference type="NCBI Taxonomy" id="1750599"/>
    <lineage>
        <taxon>Bacteria</taxon>
        <taxon>Pseudomonadati</taxon>
        <taxon>Bacteroidota</taxon>
        <taxon>Cytophagia</taxon>
        <taxon>Cytophagales</taxon>
        <taxon>Cyclobacteriaceae</taxon>
        <taxon>Mongoliibacter</taxon>
    </lineage>
</organism>
<dbReference type="AlphaFoldDB" id="A0A2T0WCZ2"/>
<dbReference type="InterPro" id="IPR003489">
    <property type="entry name" value="RHF/RaiA"/>
</dbReference>
<accession>A0A2T0WCZ2</accession>
<comment type="caution">
    <text evidence="1">The sequence shown here is derived from an EMBL/GenBank/DDBJ whole genome shotgun (WGS) entry which is preliminary data.</text>
</comment>
<sequence>MEQKLRQGEVFSTKINFMNYTENYRGIKIDVQSVNLDISEAVQAEIRSCIDKLSKFTNVINAVDIYFKEEGQGGTAESVVGMRVGIPGPDVFAEDKGENWIPLLKSVTDKNIRQLKKGK</sequence>
<evidence type="ECO:0000313" key="1">
    <source>
        <dbReference type="EMBL" id="PRY84577.1"/>
    </source>
</evidence>
<proteinExistence type="predicted"/>
<dbReference type="InterPro" id="IPR036567">
    <property type="entry name" value="RHF-like"/>
</dbReference>